<dbReference type="Proteomes" id="UP000755585">
    <property type="component" value="Unassembled WGS sequence"/>
</dbReference>
<dbReference type="RefSeq" id="WP_209699288.1">
    <property type="nucleotide sequence ID" value="NZ_BAAAVU010000004.1"/>
</dbReference>
<name>A0ABS4UYV1_9ACTN</name>
<proteinExistence type="predicted"/>
<reference evidence="1 2" key="1">
    <citation type="submission" date="2021-03" db="EMBL/GenBank/DDBJ databases">
        <title>Sequencing the genomes of 1000 actinobacteria strains.</title>
        <authorList>
            <person name="Klenk H.-P."/>
        </authorList>
    </citation>
    <scope>NUCLEOTIDE SEQUENCE [LARGE SCALE GENOMIC DNA]</scope>
    <source>
        <strain evidence="1 2">DSM 18824</strain>
    </source>
</reference>
<sequence>MNAFSAREVALDAYRVARGAPIRPPMGGTLIGVRQADVDRRRRELFQRAEAACLTALDGPPKFTFREPDNDALRALLVEIRRELAPSNEVNTGGV</sequence>
<organism evidence="1 2">
    <name type="scientific">Kribbella aluminosa</name>
    <dbReference type="NCBI Taxonomy" id="416017"/>
    <lineage>
        <taxon>Bacteria</taxon>
        <taxon>Bacillati</taxon>
        <taxon>Actinomycetota</taxon>
        <taxon>Actinomycetes</taxon>
        <taxon>Propionibacteriales</taxon>
        <taxon>Kribbellaceae</taxon>
        <taxon>Kribbella</taxon>
    </lineage>
</organism>
<protein>
    <submittedName>
        <fullName evidence="1">Uncharacterized protein</fullName>
    </submittedName>
</protein>
<evidence type="ECO:0000313" key="1">
    <source>
        <dbReference type="EMBL" id="MBP2356840.1"/>
    </source>
</evidence>
<keyword evidence="2" id="KW-1185">Reference proteome</keyword>
<accession>A0ABS4UYV1</accession>
<comment type="caution">
    <text evidence="1">The sequence shown here is derived from an EMBL/GenBank/DDBJ whole genome shotgun (WGS) entry which is preliminary data.</text>
</comment>
<gene>
    <name evidence="1" type="ORF">JOF29_007950</name>
</gene>
<dbReference type="EMBL" id="JAGINT010000002">
    <property type="protein sequence ID" value="MBP2356840.1"/>
    <property type="molecule type" value="Genomic_DNA"/>
</dbReference>
<evidence type="ECO:0000313" key="2">
    <source>
        <dbReference type="Proteomes" id="UP000755585"/>
    </source>
</evidence>